<organism evidence="2 3">
    <name type="scientific">Symbiodinium natans</name>
    <dbReference type="NCBI Taxonomy" id="878477"/>
    <lineage>
        <taxon>Eukaryota</taxon>
        <taxon>Sar</taxon>
        <taxon>Alveolata</taxon>
        <taxon>Dinophyceae</taxon>
        <taxon>Suessiales</taxon>
        <taxon>Symbiodiniaceae</taxon>
        <taxon>Symbiodinium</taxon>
    </lineage>
</organism>
<comment type="caution">
    <text evidence="2">The sequence shown here is derived from an EMBL/GenBank/DDBJ whole genome shotgun (WGS) entry which is preliminary data.</text>
</comment>
<accession>A0A812R5F1</accession>
<sequence>MKLVIALHDQDQCERKQEGQYLSRSAEVMRKSLDETVSTKNMNLDRHMRLVLTHRGPEFWSAQALQESALRRVRNQYYTREFAHLVFTELLMCNAKDIFLSPRVIQFRQRLTQELVEHEVVTCRGRTNAVLMLTAVSSEETSVLVDALAAHLPAGGLQQVKYLSVDNPSAKLWHHVRRRCPNLQILALDPVHLAMTCEFASSRKRTASSTILRTILQKFSACSHTCTPCSWGPIFTGDKFRPLTREEEQARLQIEDRSMRISIAEKILSQLDATVPFFERIEWIRSLAALAAVRRSEVECVVPGPNRKMFELLHTAAAGPRTEWYLNNLRMRRAISPSRLSLVPVGTTSNEALHHEINNWFRETQKLHKTTLELKLSIMSFGKLLTHNTALYWTTTRQMSEAEVLARTASVALWSPQQWVQWCEELAVGRKTEKATLNLHPRRQAERRAVKDMLKKKPAASVGQDRKRRITPNTLLRQDNLRRAGVRGRAPVS</sequence>
<reference evidence="2" key="1">
    <citation type="submission" date="2021-02" db="EMBL/GenBank/DDBJ databases">
        <authorList>
            <person name="Dougan E. K."/>
            <person name="Rhodes N."/>
            <person name="Thang M."/>
            <person name="Chan C."/>
        </authorList>
    </citation>
    <scope>NUCLEOTIDE SEQUENCE</scope>
</reference>
<protein>
    <submittedName>
        <fullName evidence="2">Uncharacterized protein</fullName>
    </submittedName>
</protein>
<gene>
    <name evidence="2" type="ORF">SNAT2548_LOCUS22879</name>
</gene>
<proteinExistence type="predicted"/>
<dbReference type="EMBL" id="CAJNDS010002301">
    <property type="protein sequence ID" value="CAE7420605.1"/>
    <property type="molecule type" value="Genomic_DNA"/>
</dbReference>
<keyword evidence="3" id="KW-1185">Reference proteome</keyword>
<evidence type="ECO:0000313" key="2">
    <source>
        <dbReference type="EMBL" id="CAE7420605.1"/>
    </source>
</evidence>
<name>A0A812R5F1_9DINO</name>
<evidence type="ECO:0000313" key="3">
    <source>
        <dbReference type="Proteomes" id="UP000604046"/>
    </source>
</evidence>
<feature type="region of interest" description="Disordered" evidence="1">
    <location>
        <begin position="453"/>
        <end position="474"/>
    </location>
</feature>
<evidence type="ECO:0000256" key="1">
    <source>
        <dbReference type="SAM" id="MobiDB-lite"/>
    </source>
</evidence>
<dbReference type="AlphaFoldDB" id="A0A812R5F1"/>
<dbReference type="Proteomes" id="UP000604046">
    <property type="component" value="Unassembled WGS sequence"/>
</dbReference>